<name>K3ZAB1_SETIT</name>
<dbReference type="eggNOG" id="ENOG502R5HJ">
    <property type="taxonomic scope" value="Eukaryota"/>
</dbReference>
<accession>K3ZAB1</accession>
<keyword evidence="3" id="KW-1185">Reference proteome</keyword>
<gene>
    <name evidence="2" type="primary">LOC105914070</name>
</gene>
<feature type="region of interest" description="Disordered" evidence="1">
    <location>
        <begin position="47"/>
        <end position="72"/>
    </location>
</feature>
<organism evidence="2 3">
    <name type="scientific">Setaria italica</name>
    <name type="common">Foxtail millet</name>
    <name type="synonym">Panicum italicum</name>
    <dbReference type="NCBI Taxonomy" id="4555"/>
    <lineage>
        <taxon>Eukaryota</taxon>
        <taxon>Viridiplantae</taxon>
        <taxon>Streptophyta</taxon>
        <taxon>Embryophyta</taxon>
        <taxon>Tracheophyta</taxon>
        <taxon>Spermatophyta</taxon>
        <taxon>Magnoliopsida</taxon>
        <taxon>Liliopsida</taxon>
        <taxon>Poales</taxon>
        <taxon>Poaceae</taxon>
        <taxon>PACMAD clade</taxon>
        <taxon>Panicoideae</taxon>
        <taxon>Panicodae</taxon>
        <taxon>Paniceae</taxon>
        <taxon>Cenchrinae</taxon>
        <taxon>Setaria</taxon>
    </lineage>
</organism>
<dbReference type="AlphaFoldDB" id="K3ZAB1"/>
<reference evidence="2" key="2">
    <citation type="submission" date="2018-08" db="UniProtKB">
        <authorList>
            <consortium name="EnsemblPlants"/>
        </authorList>
    </citation>
    <scope>IDENTIFICATION</scope>
    <source>
        <strain evidence="2">Yugu1</strain>
    </source>
</reference>
<evidence type="ECO:0000313" key="3">
    <source>
        <dbReference type="Proteomes" id="UP000004995"/>
    </source>
</evidence>
<dbReference type="Proteomes" id="UP000004995">
    <property type="component" value="Unassembled WGS sequence"/>
</dbReference>
<dbReference type="HOGENOM" id="CLU_1613640_0_0_1"/>
<evidence type="ECO:0000256" key="1">
    <source>
        <dbReference type="SAM" id="MobiDB-lite"/>
    </source>
</evidence>
<proteinExistence type="predicted"/>
<reference evidence="3" key="1">
    <citation type="journal article" date="2012" name="Nat. Biotechnol.">
        <title>Reference genome sequence of the model plant Setaria.</title>
        <authorList>
            <person name="Bennetzen J.L."/>
            <person name="Schmutz J."/>
            <person name="Wang H."/>
            <person name="Percifield R."/>
            <person name="Hawkins J."/>
            <person name="Pontaroli A.C."/>
            <person name="Estep M."/>
            <person name="Feng L."/>
            <person name="Vaughn J.N."/>
            <person name="Grimwood J."/>
            <person name="Jenkins J."/>
            <person name="Barry K."/>
            <person name="Lindquist E."/>
            <person name="Hellsten U."/>
            <person name="Deshpande S."/>
            <person name="Wang X."/>
            <person name="Wu X."/>
            <person name="Mitros T."/>
            <person name="Triplett J."/>
            <person name="Yang X."/>
            <person name="Ye C.Y."/>
            <person name="Mauro-Herrera M."/>
            <person name="Wang L."/>
            <person name="Li P."/>
            <person name="Sharma M."/>
            <person name="Sharma R."/>
            <person name="Ronald P.C."/>
            <person name="Panaud O."/>
            <person name="Kellogg E.A."/>
            <person name="Brutnell T.P."/>
            <person name="Doust A.N."/>
            <person name="Tuskan G.A."/>
            <person name="Rokhsar D."/>
            <person name="Devos K.M."/>
        </authorList>
    </citation>
    <scope>NUCLEOTIDE SEQUENCE [LARGE SCALE GENOMIC DNA]</scope>
    <source>
        <strain evidence="3">cv. Yugu1</strain>
    </source>
</reference>
<dbReference type="EnsemblPlants" id="KQL15974">
    <property type="protein sequence ID" value="KQL15974"/>
    <property type="gene ID" value="SETIT_023482mg"/>
</dbReference>
<dbReference type="EMBL" id="AGNK02001810">
    <property type="status" value="NOT_ANNOTATED_CDS"/>
    <property type="molecule type" value="Genomic_DNA"/>
</dbReference>
<protein>
    <submittedName>
        <fullName evidence="2">Uncharacterized protein</fullName>
    </submittedName>
</protein>
<dbReference type="Gramene" id="KQL15974">
    <property type="protein sequence ID" value="KQL15974"/>
    <property type="gene ID" value="SETIT_023482mg"/>
</dbReference>
<evidence type="ECO:0000313" key="2">
    <source>
        <dbReference type="EnsemblPlants" id="KQL15974"/>
    </source>
</evidence>
<sequence>MSRPPPSLVTTSAVLQYSRTSVTRPPGPTVHACTQYSAPVASVPSASTVGPNASSDRILNGRPPPPPVSRRMSTRCWCARGPWNHQSTSGFSRRRTASTSPRSSARYSFFTTALLLITASSPASPSGHKPASPAKMSRFASSLEWGKKRRVGDYVREVAWRWARC</sequence>
<dbReference type="InParanoid" id="K3ZAB1"/>